<keyword evidence="5 7" id="KW-1133">Transmembrane helix</keyword>
<evidence type="ECO:0000256" key="4">
    <source>
        <dbReference type="ARBA" id="ARBA00022692"/>
    </source>
</evidence>
<keyword evidence="4 7" id="KW-0812">Transmembrane</keyword>
<keyword evidence="3 9" id="KW-0808">Transferase</keyword>
<comment type="similarity">
    <text evidence="2">Belongs to the bacterial sugar transferase family.</text>
</comment>
<dbReference type="NCBIfam" id="TIGR03025">
    <property type="entry name" value="EPS_sugtrans"/>
    <property type="match status" value="1"/>
</dbReference>
<keyword evidence="6 7" id="KW-0472">Membrane</keyword>
<evidence type="ECO:0000256" key="1">
    <source>
        <dbReference type="ARBA" id="ARBA00004141"/>
    </source>
</evidence>
<proteinExistence type="inferred from homology"/>
<evidence type="ECO:0000313" key="9">
    <source>
        <dbReference type="EMBL" id="MDP1521044.1"/>
    </source>
</evidence>
<dbReference type="GO" id="GO:0016020">
    <property type="term" value="C:membrane"/>
    <property type="evidence" value="ECO:0007669"/>
    <property type="project" value="UniProtKB-SubCell"/>
</dbReference>
<dbReference type="GO" id="GO:0009242">
    <property type="term" value="P:colanic acid biosynthetic process"/>
    <property type="evidence" value="ECO:0007669"/>
    <property type="project" value="TreeGrafter"/>
</dbReference>
<comment type="subcellular location">
    <subcellularLocation>
        <location evidence="1">Membrane</location>
        <topology evidence="1">Multi-pass membrane protein</topology>
    </subcellularLocation>
</comment>
<gene>
    <name evidence="9" type="ORF">Q8A57_08700</name>
</gene>
<dbReference type="InterPro" id="IPR017473">
    <property type="entry name" value="Undecaprenyl-P_gluc_Ptfrase"/>
</dbReference>
<evidence type="ECO:0000256" key="5">
    <source>
        <dbReference type="ARBA" id="ARBA00022989"/>
    </source>
</evidence>
<evidence type="ECO:0000256" key="6">
    <source>
        <dbReference type="ARBA" id="ARBA00023136"/>
    </source>
</evidence>
<dbReference type="EMBL" id="JAUUUU010000004">
    <property type="protein sequence ID" value="MDP1521044.1"/>
    <property type="molecule type" value="Genomic_DNA"/>
</dbReference>
<keyword evidence="10" id="KW-1185">Reference proteome</keyword>
<evidence type="ECO:0000256" key="7">
    <source>
        <dbReference type="SAM" id="Phobius"/>
    </source>
</evidence>
<reference evidence="9" key="1">
    <citation type="journal article" date="2010" name="Int. J. Syst. Evol. Microbiol.">
        <title>Porticoccus litoralis gen. nov., sp. nov., a gammaproteobacterium isolated from the Yellow Sea.</title>
        <authorList>
            <person name="Oh H.M."/>
            <person name="Kim H."/>
            <person name="Kim K.M."/>
            <person name="Min G.S."/>
            <person name="Cho J.C."/>
        </authorList>
    </citation>
    <scope>NUCLEOTIDE SEQUENCE</scope>
    <source>
        <strain evidence="9">DSM 25064</strain>
    </source>
</reference>
<dbReference type="AlphaFoldDB" id="A0AAW8B6X3"/>
<feature type="domain" description="Bacterial sugar transferase" evidence="8">
    <location>
        <begin position="266"/>
        <end position="449"/>
    </location>
</feature>
<feature type="transmembrane region" description="Helical" evidence="7">
    <location>
        <begin position="77"/>
        <end position="97"/>
    </location>
</feature>
<dbReference type="InterPro" id="IPR017475">
    <property type="entry name" value="EPS_sugar_tfrase"/>
</dbReference>
<dbReference type="NCBIfam" id="TIGR03023">
    <property type="entry name" value="WcaJ_sugtrans"/>
    <property type="match status" value="1"/>
</dbReference>
<evidence type="ECO:0000256" key="3">
    <source>
        <dbReference type="ARBA" id="ARBA00022679"/>
    </source>
</evidence>
<dbReference type="Pfam" id="PF13727">
    <property type="entry name" value="CoA_binding_3"/>
    <property type="match status" value="1"/>
</dbReference>
<reference evidence="9" key="2">
    <citation type="submission" date="2023-08" db="EMBL/GenBank/DDBJ databases">
        <authorList>
            <person name="Luo J."/>
        </authorList>
    </citation>
    <scope>NUCLEOTIDE SEQUENCE</scope>
    <source>
        <strain evidence="9">DSM 25064</strain>
    </source>
</reference>
<dbReference type="InterPro" id="IPR003362">
    <property type="entry name" value="Bact_transf"/>
</dbReference>
<evidence type="ECO:0000259" key="8">
    <source>
        <dbReference type="Pfam" id="PF02397"/>
    </source>
</evidence>
<organism evidence="9 10">
    <name type="scientific">Porticoccus litoralis</name>
    <dbReference type="NCBI Taxonomy" id="434086"/>
    <lineage>
        <taxon>Bacteria</taxon>
        <taxon>Pseudomonadati</taxon>
        <taxon>Pseudomonadota</taxon>
        <taxon>Gammaproteobacteria</taxon>
        <taxon>Cellvibrionales</taxon>
        <taxon>Porticoccaceae</taxon>
        <taxon>Porticoccus</taxon>
    </lineage>
</organism>
<feature type="transmembrane region" description="Helical" evidence="7">
    <location>
        <begin position="12"/>
        <end position="32"/>
    </location>
</feature>
<sequence length="457" mass="52036">MAVTPVQKPIFAPAIALIDFVIVILASNLANYLRFSETGLSTHYQILTAGAGVLLVLSLTMTGVYDSWRGRNLLPIIKRYSIGLIMAMAIMAIFLVFTKTSEAFSRLWIAYAMLLVWLGGVGYRSGHYVYLRSLRRQGKNLCRVLIISPSSQLSETNFKSEELQLSGFQIAGCISAKEIEQWTQSGRLIAELNQRPANEIWLDMPLSMGSFIKDIVYELRHSTLDIRFFPDFEDIQLLNHKVSNIVGHYAIDISCTPLSGFNRVIKRLEDLFIGTFICLLIAPVCLLIALAMKLASPGPILFKQYRHGRDGRRFKVYKFRSMEVHEESKGAVTQAQPGDPRVTRLGAFLRRTSLDELPQFINVLQGRMSIVGPRPHALSHNEYYKDLVESYMWRHKVKPGITGLAQIRGYRGLTDTLDKMEKRVECDLEYINNWSLWLDLKIIFLTMFKGIFHKNAF</sequence>
<feature type="transmembrane region" description="Helical" evidence="7">
    <location>
        <begin position="271"/>
        <end position="292"/>
    </location>
</feature>
<dbReference type="PANTHER" id="PTHR30576:SF21">
    <property type="entry name" value="UDP-GLUCOSE:UNDECAPRENYL-PHOSPHATE GLUCOSE-1-PHOSPHATE TRANSFERASE"/>
    <property type="match status" value="1"/>
</dbReference>
<feature type="transmembrane region" description="Helical" evidence="7">
    <location>
        <begin position="109"/>
        <end position="131"/>
    </location>
</feature>
<dbReference type="Proteomes" id="UP001178354">
    <property type="component" value="Unassembled WGS sequence"/>
</dbReference>
<evidence type="ECO:0000256" key="2">
    <source>
        <dbReference type="ARBA" id="ARBA00006464"/>
    </source>
</evidence>
<protein>
    <submittedName>
        <fullName evidence="9">Undecaprenyl-phosphate glucose phosphotransferase</fullName>
        <ecNumber evidence="9">2.7.8.31</ecNumber>
    </submittedName>
</protein>
<dbReference type="EC" id="2.7.8.31" evidence="9"/>
<name>A0AAW8B6X3_9GAMM</name>
<comment type="caution">
    <text evidence="9">The sequence shown here is derived from an EMBL/GenBank/DDBJ whole genome shotgun (WGS) entry which is preliminary data.</text>
</comment>
<evidence type="ECO:0000313" key="10">
    <source>
        <dbReference type="Proteomes" id="UP001178354"/>
    </source>
</evidence>
<dbReference type="PANTHER" id="PTHR30576">
    <property type="entry name" value="COLANIC BIOSYNTHESIS UDP-GLUCOSE LIPID CARRIER TRANSFERASE"/>
    <property type="match status" value="1"/>
</dbReference>
<dbReference type="RefSeq" id="WP_305170659.1">
    <property type="nucleotide sequence ID" value="NZ_JAUUUU010000004.1"/>
</dbReference>
<dbReference type="Pfam" id="PF02397">
    <property type="entry name" value="Bac_transf"/>
    <property type="match status" value="1"/>
</dbReference>
<feature type="transmembrane region" description="Helical" evidence="7">
    <location>
        <begin position="44"/>
        <end position="65"/>
    </location>
</feature>
<dbReference type="GO" id="GO:0089702">
    <property type="term" value="F:undecaprenyl-phosphate glucose phosphotransferase activity"/>
    <property type="evidence" value="ECO:0007669"/>
    <property type="project" value="UniProtKB-EC"/>
</dbReference>
<accession>A0AAW8B6X3</accession>